<dbReference type="AlphaFoldDB" id="A0A1X9N529"/>
<reference evidence="1 2" key="1">
    <citation type="submission" date="2016-11" db="EMBL/GenBank/DDBJ databases">
        <title>Trade-off between light-utilization and light-protection in marine flavobacteria.</title>
        <authorList>
            <person name="Kumagai Y."/>
        </authorList>
    </citation>
    <scope>NUCLEOTIDE SEQUENCE [LARGE SCALE GENOMIC DNA]</scope>
    <source>
        <strain evidence="1 2">NBRC 107125</strain>
    </source>
</reference>
<protein>
    <recommendedName>
        <fullName evidence="3">DUF2971 domain-containing protein</fullName>
    </recommendedName>
</protein>
<dbReference type="EMBL" id="CP019343">
    <property type="protein sequence ID" value="ARN72836.1"/>
    <property type="molecule type" value="Genomic_DNA"/>
</dbReference>
<name>A0A1X9N529_9GAMM</name>
<organism evidence="1 2">
    <name type="scientific">Oceanicoccus sagamiensis</name>
    <dbReference type="NCBI Taxonomy" id="716816"/>
    <lineage>
        <taxon>Bacteria</taxon>
        <taxon>Pseudomonadati</taxon>
        <taxon>Pseudomonadota</taxon>
        <taxon>Gammaproteobacteria</taxon>
        <taxon>Cellvibrionales</taxon>
        <taxon>Spongiibacteraceae</taxon>
        <taxon>Oceanicoccus</taxon>
    </lineage>
</organism>
<dbReference type="Proteomes" id="UP000193450">
    <property type="component" value="Chromosome"/>
</dbReference>
<gene>
    <name evidence="1" type="ORF">BST96_01180</name>
</gene>
<dbReference type="KEGG" id="osg:BST96_01180"/>
<evidence type="ECO:0000313" key="1">
    <source>
        <dbReference type="EMBL" id="ARN72836.1"/>
    </source>
</evidence>
<evidence type="ECO:0008006" key="3">
    <source>
        <dbReference type="Google" id="ProtNLM"/>
    </source>
</evidence>
<dbReference type="STRING" id="716816.BST96_01180"/>
<sequence length="300" mass="33860">MVADEIASLVKFCTAETGLKVLNSQSLRWSAPHLFNDPFELSHKSEPDFTPDTLLKGMIKEAVAMLFGPSDPTGKSNRLVAAVARWREEDRFGSEEEATQVLNQLLSQIATQQQEGIDTYMSAWRQFSRSLRICCFSDKPNNMDAWQRYGENHAGVALRFSAGDDTALPNPKRVTYSQVPPLVTSLKQQVAVTYGKETAPSPDSFLEKMLNKSKSNNVEREWRCFSSEEPDAMSDESLWYANKQFSAPELKAVYFGLGTSRTDKDNVIKLIKEKYKSTKVYQAVALPNRYEIDFVQLATK</sequence>
<accession>A0A1X9N529</accession>
<proteinExistence type="predicted"/>
<keyword evidence="2" id="KW-1185">Reference proteome</keyword>
<evidence type="ECO:0000313" key="2">
    <source>
        <dbReference type="Proteomes" id="UP000193450"/>
    </source>
</evidence>